<feature type="transmembrane region" description="Helical" evidence="4">
    <location>
        <begin position="474"/>
        <end position="493"/>
    </location>
</feature>
<feature type="transmembrane region" description="Helical" evidence="4">
    <location>
        <begin position="410"/>
        <end position="430"/>
    </location>
</feature>
<keyword evidence="3" id="KW-0902">Two-component regulatory system</keyword>
<dbReference type="InterPro" id="IPR011712">
    <property type="entry name" value="Sig_transdc_His_kin_sub3_dim/P"/>
</dbReference>
<keyword evidence="4" id="KW-0472">Membrane</keyword>
<dbReference type="Proteomes" id="UP000468735">
    <property type="component" value="Unassembled WGS sequence"/>
</dbReference>
<dbReference type="PANTHER" id="PTHR24421">
    <property type="entry name" value="NITRATE/NITRITE SENSOR PROTEIN NARX-RELATED"/>
    <property type="match status" value="1"/>
</dbReference>
<evidence type="ECO:0000313" key="7">
    <source>
        <dbReference type="Proteomes" id="UP000468735"/>
    </source>
</evidence>
<dbReference type="Gene3D" id="1.20.5.1930">
    <property type="match status" value="1"/>
</dbReference>
<dbReference type="InterPro" id="IPR050482">
    <property type="entry name" value="Sensor_HK_TwoCompSys"/>
</dbReference>
<comment type="caution">
    <text evidence="6">The sequence shown here is derived from an EMBL/GenBank/DDBJ whole genome shotgun (WGS) entry which is preliminary data.</text>
</comment>
<reference evidence="6 7" key="1">
    <citation type="submission" date="2019-09" db="EMBL/GenBank/DDBJ databases">
        <title>Actinomadura physcomitrii sp. nov., a novel actinomycete isolated from moss [Physcomitrium sphaericum (Ludw) Fuernr].</title>
        <authorList>
            <person name="Zhuang X."/>
            <person name="Liu C."/>
        </authorList>
    </citation>
    <scope>NUCLEOTIDE SEQUENCE [LARGE SCALE GENOMIC DNA]</scope>
    <source>
        <strain evidence="6 7">HMC1</strain>
    </source>
</reference>
<dbReference type="GO" id="GO:0016020">
    <property type="term" value="C:membrane"/>
    <property type="evidence" value="ECO:0007669"/>
    <property type="project" value="InterPro"/>
</dbReference>
<gene>
    <name evidence="6" type="ORF">F8566_07950</name>
</gene>
<feature type="domain" description="Signal transduction histidine kinase subgroup 3 dimerisation and phosphoacceptor" evidence="5">
    <location>
        <begin position="517"/>
        <end position="575"/>
    </location>
</feature>
<keyword evidence="7" id="KW-1185">Reference proteome</keyword>
<sequence length="714" mass="74607">MQGSLAARAEVHPRTARTIAIAVLGSLVSVYALGAISGPGRAAVIVPLILAVLGLQFRYVLSSLRRFQTLGVTALQALLVYVAVLAFGVSVGIIGLLIGSLLLASAWRAALVAGLTVPVIHATRAESIPNLLDFTITPVLIALVTYGLSRLTDRIDEVHAARVTLALAAVEEERLRMAAELNESVGRGLDTIAAARPENLEDVLAVARRSLATARSAAADLRSLSLTPEISAARGLLSAAEIEVTVRVGHEEPLGQAGALLATVLREAVTDVVRQGTARHCAIETTESEGLVVLRVTNDGVPTAALGAEALVPLAEQVEAVGGHLRTGLGPDGRFSVEAAITSAPAPAAKASREHRLAAGLLTVVLAGFCAKAFLLLTVPWTLLAAVPCLTLIVLLQLRWTRPRGDHWAWLLLLQAVLSYVPLVWFGKAWGGLPGFLAGTLLVALPSAVAWPLTVAVMASMGLIAWHLDQSTPVIVNSVVSVLVTGLVVYGLVRLAQLADELRAAGDGIARAAIVQERLRAARDLHDLLGHSLAALLLKGELARRLLAVDRDRAEAELSDVVEMAVRARADMEAVTGAAPRLELEPELESARSVLGAAGIEVRVVRDGVPPPAAEGVLSTVLREAVTNMLRHSAARHCEITVGADRLVVENDGSPSEVTPPGSGIGNLTTRLNALGGRLDARLAGDGRFRVTALLESAADPVTDSVTVAPMTTS</sequence>
<dbReference type="InterPro" id="IPR036890">
    <property type="entry name" value="HATPase_C_sf"/>
</dbReference>
<dbReference type="Gene3D" id="6.10.250.2870">
    <property type="match status" value="1"/>
</dbReference>
<dbReference type="GO" id="GO:0046983">
    <property type="term" value="F:protein dimerization activity"/>
    <property type="evidence" value="ECO:0007669"/>
    <property type="project" value="InterPro"/>
</dbReference>
<keyword evidence="4" id="KW-0812">Transmembrane</keyword>
<accession>A0A6H9YRX0</accession>
<dbReference type="Gene3D" id="3.30.565.10">
    <property type="entry name" value="Histidine kinase-like ATPase, C-terminal domain"/>
    <property type="match status" value="1"/>
</dbReference>
<keyword evidence="4" id="KW-1133">Transmembrane helix</keyword>
<evidence type="ECO:0000256" key="3">
    <source>
        <dbReference type="ARBA" id="ARBA00023012"/>
    </source>
</evidence>
<dbReference type="GO" id="GO:0000155">
    <property type="term" value="F:phosphorelay sensor kinase activity"/>
    <property type="evidence" value="ECO:0007669"/>
    <property type="project" value="InterPro"/>
</dbReference>
<organism evidence="6 7">
    <name type="scientific">Actinomadura rudentiformis</name>
    <dbReference type="NCBI Taxonomy" id="359158"/>
    <lineage>
        <taxon>Bacteria</taxon>
        <taxon>Bacillati</taxon>
        <taxon>Actinomycetota</taxon>
        <taxon>Actinomycetes</taxon>
        <taxon>Streptosporangiales</taxon>
        <taxon>Thermomonosporaceae</taxon>
        <taxon>Actinomadura</taxon>
    </lineage>
</organism>
<feature type="transmembrane region" description="Helical" evidence="4">
    <location>
        <begin position="436"/>
        <end position="462"/>
    </location>
</feature>
<feature type="transmembrane region" description="Helical" evidence="4">
    <location>
        <begin position="381"/>
        <end position="398"/>
    </location>
</feature>
<keyword evidence="2 6" id="KW-0418">Kinase</keyword>
<evidence type="ECO:0000259" key="5">
    <source>
        <dbReference type="Pfam" id="PF07730"/>
    </source>
</evidence>
<keyword evidence="1" id="KW-0808">Transferase</keyword>
<name>A0A6H9YRX0_9ACTN</name>
<dbReference type="PANTHER" id="PTHR24421:SF63">
    <property type="entry name" value="SENSOR HISTIDINE KINASE DESK"/>
    <property type="match status" value="1"/>
</dbReference>
<evidence type="ECO:0000256" key="1">
    <source>
        <dbReference type="ARBA" id="ARBA00022679"/>
    </source>
</evidence>
<evidence type="ECO:0000256" key="2">
    <source>
        <dbReference type="ARBA" id="ARBA00022777"/>
    </source>
</evidence>
<dbReference type="RefSeq" id="WP_151559280.1">
    <property type="nucleotide sequence ID" value="NZ_WBMT01000003.1"/>
</dbReference>
<feature type="transmembrane region" description="Helical" evidence="4">
    <location>
        <begin position="18"/>
        <end position="36"/>
    </location>
</feature>
<feature type="transmembrane region" description="Helical" evidence="4">
    <location>
        <begin position="42"/>
        <end position="61"/>
    </location>
</feature>
<dbReference type="EMBL" id="WBMT01000003">
    <property type="protein sequence ID" value="KAB2350882.1"/>
    <property type="molecule type" value="Genomic_DNA"/>
</dbReference>
<protein>
    <submittedName>
        <fullName evidence="6">Two-component sensor histidine kinase</fullName>
    </submittedName>
</protein>
<feature type="transmembrane region" description="Helical" evidence="4">
    <location>
        <begin position="82"/>
        <end position="107"/>
    </location>
</feature>
<dbReference type="AlphaFoldDB" id="A0A6H9YRX0"/>
<dbReference type="OrthoDB" id="5241784at2"/>
<proteinExistence type="predicted"/>
<dbReference type="Pfam" id="PF07730">
    <property type="entry name" value="HisKA_3"/>
    <property type="match status" value="1"/>
</dbReference>
<evidence type="ECO:0000256" key="4">
    <source>
        <dbReference type="SAM" id="Phobius"/>
    </source>
</evidence>
<evidence type="ECO:0000313" key="6">
    <source>
        <dbReference type="EMBL" id="KAB2350882.1"/>
    </source>
</evidence>